<dbReference type="RefSeq" id="WP_214094743.1">
    <property type="nucleotide sequence ID" value="NZ_JAHCLR010000064.1"/>
</dbReference>
<organism evidence="3 4">
    <name type="scientific">Mycolicibacter acidiphilus</name>
    <dbReference type="NCBI Taxonomy" id="2835306"/>
    <lineage>
        <taxon>Bacteria</taxon>
        <taxon>Bacillati</taxon>
        <taxon>Actinomycetota</taxon>
        <taxon>Actinomycetes</taxon>
        <taxon>Mycobacteriales</taxon>
        <taxon>Mycobacteriaceae</taxon>
        <taxon>Mycolicibacter</taxon>
    </lineage>
</organism>
<evidence type="ECO:0008006" key="5">
    <source>
        <dbReference type="Google" id="ProtNLM"/>
    </source>
</evidence>
<proteinExistence type="predicted"/>
<comment type="caution">
    <text evidence="3">The sequence shown here is derived from an EMBL/GenBank/DDBJ whole genome shotgun (WGS) entry which is preliminary data.</text>
</comment>
<dbReference type="EMBL" id="JAHCLR010000064">
    <property type="protein sequence ID" value="MBS9535894.1"/>
    <property type="molecule type" value="Genomic_DNA"/>
</dbReference>
<feature type="transmembrane region" description="Helical" evidence="2">
    <location>
        <begin position="109"/>
        <end position="130"/>
    </location>
</feature>
<reference evidence="3 4" key="1">
    <citation type="submission" date="2021-05" db="EMBL/GenBank/DDBJ databases">
        <title>Mycobacterium acidophilum sp. nov., an extremely acid-tolerant member of the genus Mycobacterium.</title>
        <authorList>
            <person name="Xia J."/>
        </authorList>
    </citation>
    <scope>NUCLEOTIDE SEQUENCE [LARGE SCALE GENOMIC DNA]</scope>
    <source>
        <strain evidence="3 4">M1</strain>
    </source>
</reference>
<evidence type="ECO:0000313" key="3">
    <source>
        <dbReference type="EMBL" id="MBS9535894.1"/>
    </source>
</evidence>
<evidence type="ECO:0000313" key="4">
    <source>
        <dbReference type="Proteomes" id="UP001519535"/>
    </source>
</evidence>
<dbReference type="Proteomes" id="UP001519535">
    <property type="component" value="Unassembled WGS sequence"/>
</dbReference>
<evidence type="ECO:0000256" key="1">
    <source>
        <dbReference type="SAM" id="MobiDB-lite"/>
    </source>
</evidence>
<keyword evidence="2" id="KW-0472">Membrane</keyword>
<gene>
    <name evidence="3" type="ORF">KIH27_20120</name>
</gene>
<name>A0ABS5RSF5_9MYCO</name>
<feature type="region of interest" description="Disordered" evidence="1">
    <location>
        <begin position="1"/>
        <end position="96"/>
    </location>
</feature>
<feature type="compositionally biased region" description="Pro residues" evidence="1">
    <location>
        <begin position="26"/>
        <end position="39"/>
    </location>
</feature>
<keyword evidence="4" id="KW-1185">Reference proteome</keyword>
<keyword evidence="2" id="KW-1133">Transmembrane helix</keyword>
<evidence type="ECO:0000256" key="2">
    <source>
        <dbReference type="SAM" id="Phobius"/>
    </source>
</evidence>
<accession>A0ABS5RSF5</accession>
<sequence length="167" mass="17015">MGTSVVNGDLSANDPRQWANPGAGHPAPPMPPGVQPPPAIFRGTETPPWLDPGRPAPVRPDQPASAAGNFQHPAGQAPPGNAPMGQADPYWSGSTPYPMAPPAQPALGGITKAVVVVLAFVTFALLRYAFPSVPKALLMGFAAVVLGVGYGLYRKAVGGPQGTEPPA</sequence>
<keyword evidence="2" id="KW-0812">Transmembrane</keyword>
<protein>
    <recommendedName>
        <fullName evidence="5">DUF2339 domain-containing protein</fullName>
    </recommendedName>
</protein>
<feature type="transmembrane region" description="Helical" evidence="2">
    <location>
        <begin position="136"/>
        <end position="153"/>
    </location>
</feature>